<dbReference type="EMBL" id="JAWDGP010007329">
    <property type="protein sequence ID" value="KAK3725668.1"/>
    <property type="molecule type" value="Genomic_DNA"/>
</dbReference>
<reference evidence="1" key="1">
    <citation type="journal article" date="2023" name="G3 (Bethesda)">
        <title>A reference genome for the long-term kleptoplast-retaining sea slug Elysia crispata morphotype clarki.</title>
        <authorList>
            <person name="Eastman K.E."/>
            <person name="Pendleton A.L."/>
            <person name="Shaikh M.A."/>
            <person name="Suttiyut T."/>
            <person name="Ogas R."/>
            <person name="Tomko P."/>
            <person name="Gavelis G."/>
            <person name="Widhalm J.R."/>
            <person name="Wisecaver J.H."/>
        </authorList>
    </citation>
    <scope>NUCLEOTIDE SEQUENCE</scope>
    <source>
        <strain evidence="1">ECLA1</strain>
    </source>
</reference>
<dbReference type="Proteomes" id="UP001283361">
    <property type="component" value="Unassembled WGS sequence"/>
</dbReference>
<organism evidence="1 2">
    <name type="scientific">Elysia crispata</name>
    <name type="common">lettuce slug</name>
    <dbReference type="NCBI Taxonomy" id="231223"/>
    <lineage>
        <taxon>Eukaryota</taxon>
        <taxon>Metazoa</taxon>
        <taxon>Spiralia</taxon>
        <taxon>Lophotrochozoa</taxon>
        <taxon>Mollusca</taxon>
        <taxon>Gastropoda</taxon>
        <taxon>Heterobranchia</taxon>
        <taxon>Euthyneura</taxon>
        <taxon>Panpulmonata</taxon>
        <taxon>Sacoglossa</taxon>
        <taxon>Placobranchoidea</taxon>
        <taxon>Plakobranchidae</taxon>
        <taxon>Elysia</taxon>
    </lineage>
</organism>
<sequence>MIRAPSSGTLQQQDSLQSRVELEFRPCFPLKEFYRGDNSVVTSRPFVKLIAEVVLCRVQSTLKDPGEIADLLHRGPENVCGARRLPLKPADLGERKIRVSETRAGQLIAALCHRVADTFITISHYVWEIVSSDPITATLSFDETLTSFKEGFINYLPKTRQ</sequence>
<name>A0AAE0XYB9_9GAST</name>
<keyword evidence="2" id="KW-1185">Reference proteome</keyword>
<gene>
    <name evidence="1" type="ORF">RRG08_043085</name>
</gene>
<proteinExistence type="predicted"/>
<evidence type="ECO:0000313" key="1">
    <source>
        <dbReference type="EMBL" id="KAK3725668.1"/>
    </source>
</evidence>
<accession>A0AAE0XYB9</accession>
<protein>
    <submittedName>
        <fullName evidence="1">Uncharacterized protein</fullName>
    </submittedName>
</protein>
<comment type="caution">
    <text evidence="1">The sequence shown here is derived from an EMBL/GenBank/DDBJ whole genome shotgun (WGS) entry which is preliminary data.</text>
</comment>
<dbReference type="AlphaFoldDB" id="A0AAE0XYB9"/>
<evidence type="ECO:0000313" key="2">
    <source>
        <dbReference type="Proteomes" id="UP001283361"/>
    </source>
</evidence>